<dbReference type="AlphaFoldDB" id="A0A2W5P0M1"/>
<dbReference type="GO" id="GO:0016020">
    <property type="term" value="C:membrane"/>
    <property type="evidence" value="ECO:0007669"/>
    <property type="project" value="UniProtKB-SubCell"/>
</dbReference>
<organism evidence="6 7">
    <name type="scientific">Sphingomonas taxi</name>
    <dbReference type="NCBI Taxonomy" id="1549858"/>
    <lineage>
        <taxon>Bacteria</taxon>
        <taxon>Pseudomonadati</taxon>
        <taxon>Pseudomonadota</taxon>
        <taxon>Alphaproteobacteria</taxon>
        <taxon>Sphingomonadales</taxon>
        <taxon>Sphingomonadaceae</taxon>
        <taxon>Sphingomonas</taxon>
    </lineage>
</organism>
<sequence length="288" mass="30597">MRALGYMMAASLFATPVAGWSKEVPQQATEAVPIDIGSWIGPDNYPPEAIRAGEQGRVVAIVSIDAGGHPTACRIDVSIGSPALERGTCATVLANGRFEPARDARGRAIASEMTLPIRWVLPSEEDPRPPSGPWDTIHIVTIDADDTVLNCKVTVNGKPQSTTLADCGRPGGSPAELRERLKITGRYGMRMDVAIRHGDTPPPVPPVPVAGRLLASYEARQIVDAEGVPSGCTVTVTAGEWVEEARKHLEKTPCERGVRFFPPKGSDGTPKAASVLIATWITLLPASN</sequence>
<dbReference type="PROSITE" id="PS52015">
    <property type="entry name" value="TONB_CTD"/>
    <property type="match status" value="1"/>
</dbReference>
<dbReference type="InterPro" id="IPR037682">
    <property type="entry name" value="TonB_C"/>
</dbReference>
<dbReference type="GO" id="GO:0055085">
    <property type="term" value="P:transmembrane transport"/>
    <property type="evidence" value="ECO:0007669"/>
    <property type="project" value="InterPro"/>
</dbReference>
<dbReference type="Proteomes" id="UP000249229">
    <property type="component" value="Unassembled WGS sequence"/>
</dbReference>
<protein>
    <recommendedName>
        <fullName evidence="5">TonB C-terminal domain-containing protein</fullName>
    </recommendedName>
</protein>
<keyword evidence="3" id="KW-1133">Transmembrane helix</keyword>
<evidence type="ECO:0000313" key="6">
    <source>
        <dbReference type="EMBL" id="PZQ59266.1"/>
    </source>
</evidence>
<dbReference type="Pfam" id="PF03544">
    <property type="entry name" value="TonB_C"/>
    <property type="match status" value="1"/>
</dbReference>
<comment type="subcellular location">
    <subcellularLocation>
        <location evidence="1">Membrane</location>
        <topology evidence="1">Single-pass membrane protein</topology>
    </subcellularLocation>
</comment>
<keyword evidence="2" id="KW-0812">Transmembrane</keyword>
<evidence type="ECO:0000256" key="4">
    <source>
        <dbReference type="ARBA" id="ARBA00023136"/>
    </source>
</evidence>
<gene>
    <name evidence="6" type="ORF">DI544_11420</name>
</gene>
<feature type="domain" description="TonB C-terminal" evidence="5">
    <location>
        <begin position="30"/>
        <end position="128"/>
    </location>
</feature>
<evidence type="ECO:0000256" key="3">
    <source>
        <dbReference type="ARBA" id="ARBA00022989"/>
    </source>
</evidence>
<dbReference type="NCBIfam" id="TIGR01352">
    <property type="entry name" value="tonB_Cterm"/>
    <property type="match status" value="1"/>
</dbReference>
<reference evidence="6 7" key="1">
    <citation type="submission" date="2017-08" db="EMBL/GenBank/DDBJ databases">
        <title>Infants hospitalized years apart are colonized by the same room-sourced microbial strains.</title>
        <authorList>
            <person name="Brooks B."/>
            <person name="Olm M.R."/>
            <person name="Firek B.A."/>
            <person name="Baker R."/>
            <person name="Thomas B.C."/>
            <person name="Morowitz M.J."/>
            <person name="Banfield J.F."/>
        </authorList>
    </citation>
    <scope>NUCLEOTIDE SEQUENCE [LARGE SCALE GENOMIC DNA]</scope>
    <source>
        <strain evidence="6">S2_005_001_R1_22</strain>
    </source>
</reference>
<keyword evidence="4" id="KW-0472">Membrane</keyword>
<accession>A0A2W5P0M1</accession>
<proteinExistence type="predicted"/>
<dbReference type="Gene3D" id="3.30.1150.10">
    <property type="match status" value="1"/>
</dbReference>
<dbReference type="SUPFAM" id="SSF74653">
    <property type="entry name" value="TolA/TonB C-terminal domain"/>
    <property type="match status" value="1"/>
</dbReference>
<evidence type="ECO:0000256" key="2">
    <source>
        <dbReference type="ARBA" id="ARBA00022692"/>
    </source>
</evidence>
<dbReference type="InterPro" id="IPR006260">
    <property type="entry name" value="TonB/TolA_C"/>
</dbReference>
<evidence type="ECO:0000259" key="5">
    <source>
        <dbReference type="PROSITE" id="PS52015"/>
    </source>
</evidence>
<evidence type="ECO:0000313" key="7">
    <source>
        <dbReference type="Proteomes" id="UP000249229"/>
    </source>
</evidence>
<dbReference type="EMBL" id="QFQI01000009">
    <property type="protein sequence ID" value="PZQ59266.1"/>
    <property type="molecule type" value="Genomic_DNA"/>
</dbReference>
<evidence type="ECO:0000256" key="1">
    <source>
        <dbReference type="ARBA" id="ARBA00004167"/>
    </source>
</evidence>
<comment type="caution">
    <text evidence="6">The sequence shown here is derived from an EMBL/GenBank/DDBJ whole genome shotgun (WGS) entry which is preliminary data.</text>
</comment>
<name>A0A2W5P0M1_9SPHN</name>